<sequence length="362" mass="39809">MFFRAKTKFLAQILLIGLAGFGGVGSLPASENKSEAASEILTHQAEVNRVLLEPVASKFELDQLDFSISNAKLVAQKEIRKSTSKSTPDFGSDKNGITANLSASEFHFLTFRSNVGCRAVVQSNPSQNSFKEVPTFVFTATDFSHSFSPENFLSSLSEHSSTLSSISIFSVGCLAGVFSSKRSICSEAEFAFRDFFDRVRTFAGVNVTQVVFAGRNSGARENRGQWQAWKWARISADWVGIRGMSELQGLSKRIFGAQRNGGHSVISGSFRSDLKISDDLRRILPLIRMQSQQSANVGIHGKTAAPSGAIQMAFILERQRLVENLYLQNNEILSGGLSTNDNIRKLKLSFQLRPNFSAEIRS</sequence>
<reference evidence="1 2" key="2">
    <citation type="journal article" date="2020" name="Int. J. Syst. Evol. Microbiol.">
        <title>Leptospira yasudae sp. nov. and Leptospira stimsonii sp. nov., two new species of the pathogenic group isolated from environmental sources.</title>
        <authorList>
            <person name="Casanovas-Massana A."/>
            <person name="Hamond C."/>
            <person name="Santos L.A."/>
            <person name="de Oliveira D."/>
            <person name="Hacker K.P."/>
            <person name="Balassiano I."/>
            <person name="Costa F."/>
            <person name="Medeiros M.A."/>
            <person name="Reis M.G."/>
            <person name="Ko A.I."/>
            <person name="Wunder E.A."/>
        </authorList>
    </citation>
    <scope>NUCLEOTIDE SEQUENCE [LARGE SCALE GENOMIC DNA]</scope>
    <source>
        <strain evidence="1 2">B21</strain>
    </source>
</reference>
<reference evidence="2" key="1">
    <citation type="submission" date="2018-05" db="EMBL/GenBank/DDBJ databases">
        <title>Leptospira yasudae sp. nov. and Leptospira stimsonii sp. nov., two pathogenic species of the genus Leptospira isolated from environmental sources.</title>
        <authorList>
            <person name="Casanovas-Massana A."/>
            <person name="Hamond C."/>
            <person name="Santos L.A."/>
            <person name="Hacker K.P."/>
            <person name="Balassiano I."/>
            <person name="Medeiros M.A."/>
            <person name="Reis M.G."/>
            <person name="Ko A.I."/>
            <person name="Wunder E.A."/>
        </authorList>
    </citation>
    <scope>NUCLEOTIDE SEQUENCE [LARGE SCALE GENOMIC DNA]</scope>
    <source>
        <strain evidence="2">B21</strain>
    </source>
</reference>
<accession>A0ABX9M1F9</accession>
<comment type="caution">
    <text evidence="1">The sequence shown here is derived from an EMBL/GenBank/DDBJ whole genome shotgun (WGS) entry which is preliminary data.</text>
</comment>
<dbReference type="EMBL" id="QHCR01000007">
    <property type="protein sequence ID" value="RHX78543.1"/>
    <property type="molecule type" value="Genomic_DNA"/>
</dbReference>
<proteinExistence type="predicted"/>
<gene>
    <name evidence="1" type="ORF">DLM77_15730</name>
</gene>
<name>A0ABX9M1F9_9LEPT</name>
<dbReference type="Proteomes" id="UP000285569">
    <property type="component" value="Unassembled WGS sequence"/>
</dbReference>
<keyword evidence="2" id="KW-1185">Reference proteome</keyword>
<evidence type="ECO:0008006" key="3">
    <source>
        <dbReference type="Google" id="ProtNLM"/>
    </source>
</evidence>
<evidence type="ECO:0000313" key="2">
    <source>
        <dbReference type="Proteomes" id="UP000285569"/>
    </source>
</evidence>
<organism evidence="1 2">
    <name type="scientific">Leptospira yasudae</name>
    <dbReference type="NCBI Taxonomy" id="2202201"/>
    <lineage>
        <taxon>Bacteria</taxon>
        <taxon>Pseudomonadati</taxon>
        <taxon>Spirochaetota</taxon>
        <taxon>Spirochaetia</taxon>
        <taxon>Leptospirales</taxon>
        <taxon>Leptospiraceae</taxon>
        <taxon>Leptospira</taxon>
    </lineage>
</organism>
<protein>
    <recommendedName>
        <fullName evidence="3">Porin</fullName>
    </recommendedName>
</protein>
<evidence type="ECO:0000313" key="1">
    <source>
        <dbReference type="EMBL" id="RHX78543.1"/>
    </source>
</evidence>